<dbReference type="RefSeq" id="XP_024736251.1">
    <property type="nucleotide sequence ID" value="XM_024874882.1"/>
</dbReference>
<evidence type="ECO:0000313" key="3">
    <source>
        <dbReference type="Proteomes" id="UP000235371"/>
    </source>
</evidence>
<sequence length="260" mass="28755">TTEGISLLISALVQIKTLTFYHLHLVYDTVSFVAISNCAAAVCSLDPKTTAGIVRYYLIAIWSVLYLTYTSLFGKRLQSWDYSTPGHCYNTHHLALPSARHPSVDNVYIAITCFYIFATISLATGFTKLLNMSEDSTSTGLMALFSKRGGLPWANLYTRATGLFSRMGGQGRWSRGLLAVLENLQETKVSDFLQHHRKPLLLVVTFVQFPVHVYSIFMLRKSNEGLLISGHTEQEWGFGQVAAMVLLAPNVIGIVVAVNG</sequence>
<dbReference type="PANTHER" id="PTHR37577">
    <property type="entry name" value="INTEGRAL MEMBRANE PROTEIN"/>
    <property type="match status" value="1"/>
</dbReference>
<keyword evidence="1" id="KW-0472">Membrane</keyword>
<feature type="transmembrane region" description="Helical" evidence="1">
    <location>
        <begin position="20"/>
        <end position="42"/>
    </location>
</feature>
<keyword evidence="3" id="KW-1185">Reference proteome</keyword>
<evidence type="ECO:0000313" key="2">
    <source>
        <dbReference type="EMBL" id="PMD59347.1"/>
    </source>
</evidence>
<feature type="transmembrane region" description="Helical" evidence="1">
    <location>
        <begin position="107"/>
        <end position="126"/>
    </location>
</feature>
<feature type="non-terminal residue" evidence="2">
    <location>
        <position position="1"/>
    </location>
</feature>
<dbReference type="InParanoid" id="A0A2J6T8J9"/>
<dbReference type="Proteomes" id="UP000235371">
    <property type="component" value="Unassembled WGS sequence"/>
</dbReference>
<accession>A0A2J6T8J9</accession>
<dbReference type="GeneID" id="36582962"/>
<protein>
    <submittedName>
        <fullName evidence="2">Uncharacterized protein</fullName>
    </submittedName>
</protein>
<feature type="transmembrane region" description="Helical" evidence="1">
    <location>
        <begin position="200"/>
        <end position="217"/>
    </location>
</feature>
<proteinExistence type="predicted"/>
<gene>
    <name evidence="2" type="ORF">K444DRAFT_530196</name>
</gene>
<keyword evidence="1" id="KW-0812">Transmembrane</keyword>
<dbReference type="InterPro" id="IPR053018">
    <property type="entry name" value="Elsinochrome_Biosynth-Asso"/>
</dbReference>
<organism evidence="2 3">
    <name type="scientific">Hyaloscypha bicolor E</name>
    <dbReference type="NCBI Taxonomy" id="1095630"/>
    <lineage>
        <taxon>Eukaryota</taxon>
        <taxon>Fungi</taxon>
        <taxon>Dikarya</taxon>
        <taxon>Ascomycota</taxon>
        <taxon>Pezizomycotina</taxon>
        <taxon>Leotiomycetes</taxon>
        <taxon>Helotiales</taxon>
        <taxon>Hyaloscyphaceae</taxon>
        <taxon>Hyaloscypha</taxon>
        <taxon>Hyaloscypha bicolor</taxon>
    </lineage>
</organism>
<dbReference type="EMBL" id="KZ613816">
    <property type="protein sequence ID" value="PMD59347.1"/>
    <property type="molecule type" value="Genomic_DNA"/>
</dbReference>
<evidence type="ECO:0000256" key="1">
    <source>
        <dbReference type="SAM" id="Phobius"/>
    </source>
</evidence>
<dbReference type="AlphaFoldDB" id="A0A2J6T8J9"/>
<dbReference type="PANTHER" id="PTHR37577:SF1">
    <property type="entry name" value="INTEGRAL MEMBRANE PROTEIN"/>
    <property type="match status" value="1"/>
</dbReference>
<reference evidence="2 3" key="1">
    <citation type="submission" date="2016-04" db="EMBL/GenBank/DDBJ databases">
        <title>A degradative enzymes factory behind the ericoid mycorrhizal symbiosis.</title>
        <authorList>
            <consortium name="DOE Joint Genome Institute"/>
            <person name="Martino E."/>
            <person name="Morin E."/>
            <person name="Grelet G."/>
            <person name="Kuo A."/>
            <person name="Kohler A."/>
            <person name="Daghino S."/>
            <person name="Barry K."/>
            <person name="Choi C."/>
            <person name="Cichocki N."/>
            <person name="Clum A."/>
            <person name="Copeland A."/>
            <person name="Hainaut M."/>
            <person name="Haridas S."/>
            <person name="Labutti K."/>
            <person name="Lindquist E."/>
            <person name="Lipzen A."/>
            <person name="Khouja H.-R."/>
            <person name="Murat C."/>
            <person name="Ohm R."/>
            <person name="Olson A."/>
            <person name="Spatafora J."/>
            <person name="Veneault-Fourrey C."/>
            <person name="Henrissat B."/>
            <person name="Grigoriev I."/>
            <person name="Martin F."/>
            <person name="Perotto S."/>
        </authorList>
    </citation>
    <scope>NUCLEOTIDE SEQUENCE [LARGE SCALE GENOMIC DNA]</scope>
    <source>
        <strain evidence="2 3">E</strain>
    </source>
</reference>
<keyword evidence="1" id="KW-1133">Transmembrane helix</keyword>
<dbReference type="OrthoDB" id="3559929at2759"/>
<feature type="transmembrane region" description="Helical" evidence="1">
    <location>
        <begin position="54"/>
        <end position="73"/>
    </location>
</feature>
<name>A0A2J6T8J9_9HELO</name>
<feature type="transmembrane region" description="Helical" evidence="1">
    <location>
        <begin position="237"/>
        <end position="258"/>
    </location>
</feature>